<evidence type="ECO:0000256" key="12">
    <source>
        <dbReference type="SAM" id="MobiDB-lite"/>
    </source>
</evidence>
<proteinExistence type="predicted"/>
<evidence type="ECO:0000259" key="17">
    <source>
        <dbReference type="PROSITE" id="PS50853"/>
    </source>
</evidence>
<feature type="region of interest" description="Disordered" evidence="12">
    <location>
        <begin position="4910"/>
        <end position="4929"/>
    </location>
</feature>
<dbReference type="InterPro" id="IPR029021">
    <property type="entry name" value="Prot-tyrosine_phosphatase-like"/>
</dbReference>
<dbReference type="InterPro" id="IPR050713">
    <property type="entry name" value="RTP_Phos/Ushers"/>
</dbReference>
<dbReference type="InterPro" id="IPR016130">
    <property type="entry name" value="Tyr_Pase_AS"/>
</dbReference>
<dbReference type="SMART" id="SM00194">
    <property type="entry name" value="PTPc"/>
    <property type="match status" value="1"/>
</dbReference>
<keyword evidence="4 14" id="KW-0732">Signal</keyword>
<evidence type="ECO:0000259" key="16">
    <source>
        <dbReference type="PROSITE" id="PS50056"/>
    </source>
</evidence>
<dbReference type="GO" id="GO:0032502">
    <property type="term" value="P:developmental process"/>
    <property type="evidence" value="ECO:0007669"/>
    <property type="project" value="UniProtKB-ARBA"/>
</dbReference>
<comment type="subcellular location">
    <subcellularLocation>
        <location evidence="1">Membrane</location>
        <topology evidence="1">Single-pass type I membrane protein</topology>
    </subcellularLocation>
</comment>
<keyword evidence="8 13" id="KW-1133">Transmembrane helix</keyword>
<evidence type="ECO:0000256" key="14">
    <source>
        <dbReference type="SAM" id="SignalP"/>
    </source>
</evidence>
<keyword evidence="6" id="KW-0378">Hydrolase</keyword>
<dbReference type="PRINTS" id="PR00700">
    <property type="entry name" value="PRTYPHPHTASE"/>
</dbReference>
<dbReference type="SMART" id="SM00060">
    <property type="entry name" value="FN3"/>
    <property type="match status" value="6"/>
</dbReference>
<dbReference type="PROSITE" id="PS50055">
    <property type="entry name" value="TYR_PHOSPHATASE_PTP"/>
    <property type="match status" value="1"/>
</dbReference>
<keyword evidence="7" id="KW-0904">Protein phosphatase</keyword>
<organism evidence="18 19">
    <name type="scientific">Strongylocentrotus purpuratus</name>
    <name type="common">Purple sea urchin</name>
    <dbReference type="NCBI Taxonomy" id="7668"/>
    <lineage>
        <taxon>Eukaryota</taxon>
        <taxon>Metazoa</taxon>
        <taxon>Echinodermata</taxon>
        <taxon>Eleutherozoa</taxon>
        <taxon>Echinozoa</taxon>
        <taxon>Echinoidea</taxon>
        <taxon>Euechinoidea</taxon>
        <taxon>Echinacea</taxon>
        <taxon>Camarodonta</taxon>
        <taxon>Echinidea</taxon>
        <taxon>Strongylocentrotidae</taxon>
        <taxon>Strongylocentrotus</taxon>
    </lineage>
</organism>
<evidence type="ECO:0000256" key="3">
    <source>
        <dbReference type="ARBA" id="ARBA00022692"/>
    </source>
</evidence>
<evidence type="ECO:0000256" key="1">
    <source>
        <dbReference type="ARBA" id="ARBA00004479"/>
    </source>
</evidence>
<feature type="domain" description="Tyrosine-protein phosphatase" evidence="15">
    <location>
        <begin position="4642"/>
        <end position="4895"/>
    </location>
</feature>
<feature type="chain" id="PRO_5029691714" description="protein-tyrosine-phosphatase" evidence="14">
    <location>
        <begin position="31"/>
        <end position="4929"/>
    </location>
</feature>
<dbReference type="EC" id="3.1.3.48" evidence="2"/>
<evidence type="ECO:0000256" key="4">
    <source>
        <dbReference type="ARBA" id="ARBA00022729"/>
    </source>
</evidence>
<dbReference type="InterPro" id="IPR041201">
    <property type="entry name" value="PTPRJ_TM"/>
</dbReference>
<keyword evidence="19" id="KW-1185">Reference proteome</keyword>
<feature type="domain" description="Fibronectin type-III" evidence="17">
    <location>
        <begin position="4008"/>
        <end position="4107"/>
    </location>
</feature>
<dbReference type="FunFam" id="3.90.190.10:FF:000009">
    <property type="entry name" value="Receptor-type tyrosine-protein phosphatase beta"/>
    <property type="match status" value="1"/>
</dbReference>
<evidence type="ECO:0000256" key="8">
    <source>
        <dbReference type="ARBA" id="ARBA00022989"/>
    </source>
</evidence>
<dbReference type="SUPFAM" id="SSF52799">
    <property type="entry name" value="(Phosphotyrosine protein) phosphatases II"/>
    <property type="match status" value="1"/>
</dbReference>
<dbReference type="FunFam" id="2.60.40.10:FF:001900">
    <property type="entry name" value="Myotactin form B"/>
    <property type="match status" value="1"/>
</dbReference>
<dbReference type="Proteomes" id="UP000007110">
    <property type="component" value="Unassembled WGS sequence"/>
</dbReference>
<feature type="transmembrane region" description="Helical" evidence="13">
    <location>
        <begin position="4541"/>
        <end position="4565"/>
    </location>
</feature>
<name>A0A7M7N3W4_STRPU</name>
<evidence type="ECO:0000256" key="11">
    <source>
        <dbReference type="ARBA" id="ARBA00051722"/>
    </source>
</evidence>
<keyword evidence="3 13" id="KW-0812">Transmembrane</keyword>
<dbReference type="SUPFAM" id="SSF49265">
    <property type="entry name" value="Fibronectin type III"/>
    <property type="match status" value="4"/>
</dbReference>
<dbReference type="PANTHER" id="PTHR46957">
    <property type="entry name" value="CYTOKINE RECEPTOR"/>
    <property type="match status" value="1"/>
</dbReference>
<evidence type="ECO:0000256" key="13">
    <source>
        <dbReference type="SAM" id="Phobius"/>
    </source>
</evidence>
<dbReference type="Gene3D" id="2.60.40.10">
    <property type="entry name" value="Immunoglobulins"/>
    <property type="match status" value="6"/>
</dbReference>
<evidence type="ECO:0000256" key="10">
    <source>
        <dbReference type="ARBA" id="ARBA00023180"/>
    </source>
</evidence>
<dbReference type="CDD" id="cd00063">
    <property type="entry name" value="FN3"/>
    <property type="match status" value="5"/>
</dbReference>
<evidence type="ECO:0000256" key="2">
    <source>
        <dbReference type="ARBA" id="ARBA00013064"/>
    </source>
</evidence>
<keyword evidence="10" id="KW-0325">Glycoprotein</keyword>
<dbReference type="InterPro" id="IPR003595">
    <property type="entry name" value="Tyr_Pase_cat"/>
</dbReference>
<feature type="domain" description="Fibronectin type-III" evidence="17">
    <location>
        <begin position="3816"/>
        <end position="3909"/>
    </location>
</feature>
<dbReference type="OMA" id="VETNCIS"/>
<feature type="signal peptide" evidence="14">
    <location>
        <begin position="1"/>
        <end position="30"/>
    </location>
</feature>
<dbReference type="RefSeq" id="XP_030829699.1">
    <property type="nucleotide sequence ID" value="XM_030973839.1"/>
</dbReference>
<feature type="domain" description="Fibronectin type-III" evidence="17">
    <location>
        <begin position="4286"/>
        <end position="4386"/>
    </location>
</feature>
<feature type="region of interest" description="Disordered" evidence="12">
    <location>
        <begin position="4571"/>
        <end position="4614"/>
    </location>
</feature>
<dbReference type="PROSITE" id="PS00383">
    <property type="entry name" value="TYR_PHOSPHATASE_1"/>
    <property type="match status" value="1"/>
</dbReference>
<dbReference type="EnsemblMetazoa" id="XM_030973839">
    <property type="protein sequence ID" value="XP_030829699"/>
    <property type="gene ID" value="LOC590964"/>
</dbReference>
<dbReference type="PROSITE" id="PS50853">
    <property type="entry name" value="FN3"/>
    <property type="match status" value="4"/>
</dbReference>
<sequence>MAVNNWTTSCRILVTILSTLCLCFIPSVRSETTELAVDNVLFTKLEDLPLVEQQETTLTVGISIGTTNVPAVADNGVEVSHPGPFRIKYTLASGTNASNAVELLEITSVSTSNPLSPGTLYPYEINNLDVSLTSLGCDAVPLLCVEITSEQADLTLIGETKGCIQITCRGVVITYVEPVELETSTLKQGLPSNNVRLTVSFQSDQNYASVSGTYLWDPLVFGNDNQFGTSPMIPATPTLTAVTNYGISNMGTSVWPELGVTIDLTEYGCPEARYICVNPQKNSSREFSLGFIPQSAQYGCVEVDCAGVEFIGGTITTTSQVAEFQSMSEITFDVTFDTDPTKGGVNGQNLWKVKAYLSMSDDTASTASTPVAEAYADLSDNTVSQDLAPGDSLEISGAEVELDLSSASCNSLYLCLTVERDSNSIRDNGSSLDFDVNSYIVCQQIECIGLVIQTLTLTQNSRQTQPLLEFVSGLQDFVVDLTIDPVPTSGGVMGDNLWMFEVFLSDMEDCSNPLTPNAAPTVIPGVGQTGQDVGGQQVTIDDLLVKVDLLTSACSNTRYMCLNLNLTDSALETFQAVTGVTTASLAYNCKGIELTSATVELRTPSPPEITERAQATTITVDLIVNAGPEGGSAIGDDLWTAVLFFRTEENGTEMELMTEADIGEWRNTDVVSGQMGTLGGISATIDLDSTCDSMRFLCVQLSKNQSASFTFDVDNNVRVACREIPETECHGVEINATNIRILNSIDVIENTGASLTAELFLTGNSTDQSAPLSGEKLWRLNVFTSSDGISKDGGINFLHNLTTLQEETVIAPDEGFNFTGITTIDVSFDMTDRPCDENNYLCVEILKGTDPDPAFSLTGNTIGCTNLNCKGIIVTNTNTTITSIPNGGVLVEDFPSQAVDLEVALTTDVGAQASGTGLWQLDVFTNAFENGTGEIKRFDTTLTSGSWIDDAVPSDSTTSLVVPVMVDLSGQLCMDVNYLCVRIREGIMPSPNITLQYSTGPENFVGCAPVTCETAGVENNAMTFTPSRVVEHQVAPEPFTVSVSYISESGRGNITGTNLWSLKAFFSDSENGTNPFIETQVDLGTLTNASFYSGQTLEFNDLTLNVPLNDLVCRMSTYFCTQLGKGDLSNTDFSLEIRPACQPIQCAGVALNSTQVSVNTDQLLFEYQSSQSSSLNVTLNSLPEGASIEGTDLWNFTVFLSNSDTMFTDREAVMTTSTYTSSGSPLVAGTPLTIQGVQSVLDLEGVGCSDFSYICVQVDVGTMPMPPFNLDLQVSNANIACAPVDCRGVLISSSNLNLIEGDLLIERTDNHDVTFSVSLQFSDVSTNIYGADLWQATVFTNTRMDCGNTPCTSSQPIVLSGGNVTRGEMVTTDSAVASLDMSQCTCPQMQYLCVLITMNPGASINFTLESPMQGFRDWHEVTCTGVVIDGVDLMLSNPSSVILNEADPNPLNVIASVTLTVANVSAAIDEGAVTNIWQIELYPKSDPVEFRVVATLTPEQLNQGLNKSDTLTFSDLFFEFGTFDFVCPEGGMEELCVEVSTSPSINPAVSIAFQPNGTDCVSVQCRGVQLDNLIVAGETDTSFVEFESMHRITFNISANTTETSTNIANGVNLWQVRVYGSLYMNGTGERYSETQIPIDDTSTVTAGSPVEYSGLVWDMDLTNFTCPSTNQFYMCVQLMPRDISNPQFSISPIPLETCVEIDCTGVMISTLDLTVNSGDPVLERQSNDVNLTITATSSMAGSSIDGDNLWKLTILVCERDNCVENEARRDTNSNAILEVTVNLTTVSINEDLAAGGSITFSNIAETLDLSSLEQCPASEIVYICVQLDKGDAASPDFTLEGDLLTCQPVQCRGVHILSSVTSNQVGTLQEGNPSNAVELDFSFTADTVSSDISGTNLWDIEIYGSNSQNGDTSGTRVTLGDIGSTTNAPLSASQTIEFFKVTTTLDLSPYITCQEGQYVCGRLIRRAASASQVFSVTGEKTACYLYTCTGVHISGTTVQLPPGASPTEGQATDMELMVTLDVDDTSSTLSNAMDAWRVEVFGNSQMNGLGVGGTGRFIANISSVPPTSIIPGNSLVLSVPVSFDLSSGYCENIKHLCVEVQRGVSATPPFKLNGVPSDFEGLYGCTPVNCTGVRISNSSIEAITKGSPVLQGNSAFEVELDVDYGSDASGADVSGEDIFEVKLFLSDDMTDSGIIGDKYPADIPAASQSTSLIAGQQLNILRATASISTEGLVCPVGGLYLCAELFKPANASYTLNGFDSSAMMVENGLLTACEMVDCRDVRFDNMTLSPIDPPCIIERTANQILSVNVTVEPNATWSNASGNSLWMMSTIIKSAGQVERMESIVLSTDNANMDIVAGTSTTFTDVALSLDLSSFYCPDAMVELCVSINTNPSSNFTLSLSSTSEACLNIPCKVTEIDSSDYEIFYPPNILEYTMNDLRFAVSLTAGPVSASIAGEELWKVVRVYMSGYAEGNDSVAADTAVPLLSSQDEIGISAGETIRLLNIEASLNLQDVICASMPYLCVEVAKGDAPSPEFNVSFNDNSNIICKENTRCQGIVITQNSIQSPRPDATEGREDQLVNITVTIEHDPDLGTSTGTEMYPWMVTVFYNGQSDCLGDDFGDRVPAGIVDHQTLVDNQRLVFENLEVQLNLTRLICPETDIYLCAEFEKNTSAASDYTLQYQPPTARYAGQQVACHGVEVSATELTLTGGIQHAQADQNHEITFSFTVNSSETSRPLSGSNLWSFLIYGSRNSDGSGDRVINHVFSSDLSPTSLQPSGTYELDPASQMLNLSFEDVSCVEMPYLCLEIRKSDGSSVDFSLRGVPNGLSLRDCFKLDCRGVYIDEFNVTLTPGDDVVYENSANELTAVNLGLSSSIDNEGATGTNLWDVSAFFSDAQDGSGEVIARTPVTPLPGSQGDQDFPAGGQISFGPLDLSLTLPGTCENVMYLCFELQARDDAVSSSSPILLGSTVSCVPVDCRGVVIASTTLQVNSEDYTETEGLIDFIAEATVMPHPDSADIAGTNLWSLDFYLSDSPTGNTSFARAPLISATEPLSVGSNVRFINVVPMFNASEVLCYEALYLCVELKKNSGANPDFGLKGLPDDSTLVDCYDVTSSCIGVVVASTDLQVINNPVLLSGEPDMELGPLNLLSTFATQTRNIANGNDLFEILILARDGTGQDIELGRRPIAGPTSNVESSGMINFPFTSLVADLTGIRCDQMTSVCGVLQKGSNPDPGYTLQGQGGDLTLLEDCVQLQCRGVQVDSLFVNFVSGVPLLEDTASHEVNFTLSVEASSMGASALGDDLWSLTTFLSRYENGSDPISRKTASIADDANMDLTAGESIDIAASVNLNATDLVCDTEFLYLCVILSKGDSVNPDYTLEGVGAYGDLQVCQPFACRGVNLNGADLSIGPGQVLRNFDPMSEVTVDVYVNVDADSATVSGQDLWHFEFYTSTDSDGNVSPSPRAMPSNLTSEQGSVSLIAGETSAIEGVNVVLDLSSTSCDTNRFLCVEIWRGQRAFPFYTINSPASQSQLRGCSSIPCYGVRLVSVAPVVITPPIWIEDLANQTITLEIILMPDPIFASIIGENLFQVDVFASASNTGNLAQISLVTVPVSNAYASNLEVNRFQNNTLMNVQAVLDFTGYSCSDLGYIFVDVRKGLNAVPNYKLEDDSNLGFALQPCAGVIVNSYVPTLNLGSNEILEGDSAHTFTFSADAVTGNGIPTDGNQAWQIEVFVSLDNEGTNPLRSVVLEDLTAPSAPNSQIEFSNLEATLNLSGLMCNEFRHFCARLSAAPGADFSLSGTPTDSVLLGCIPQELRCRGTNPNLRVQDFTDTTLTVEWFPSIGDFDSYLLTINPLDGQNPEYSQIKSVGTYMYTFTGLTPGDEYTVTIQLTKGGMQKGPSFVHLNAPTTLLPSCPALVIPASEVTSMEIVATWPRPEGYTNVESYSISITPRTGVTYDSQIPNPFTSTNDMHRAVFSSLTPAQTYVIEVTANAINAGPESPAGCNSIPVVAKPAAVVLQVANFNTTSVSLAWSVPLSVTPDGYVLTIDILSAVADADPAPVDIPGADTAYVVPSLLPGVEYSFTVQAYQNVQSTRAFGETDTVMQRTTPVPPENIAIEVTETTATITYEAPLGFHSNFTHTLLDDGGNEVRGPDGSNEFSVEYMDLTAGTMYTYRVLSNAGSATSEAVLQTFTSRPNPPGIPEPTFVDETTITIQWAHNSGERDEYEVSYSPNGTSFTPQTPQYVIENRFVLTGLDPYTTIQFDVRTVVNSVTSTPTTWRQRTFAARPNMIENLMIVTTSASSVNVVFNVPTKPNGLITGYLISYNGMRNTATSSGNQFFSDIHPNDVRVEVPIASLDPGYVYQFSVQAVNGEGTSDAVIGEVTLVAGDPVPSGNGINAQGATASSSATTITIVINDNLFSDVNGAVIALQVFVAEEHASNTDRTISDPPRRYQQVRDLLFRTAYVTSPLFAPTPFGGRRKRQIADTLTSYTIGSERECVSEDSICNGPLEPLTSYRVLVRAYTDGGFADSPWSEPISTRALDSWFTIPIISYGVVIFFILIFLLLCCLSSGRHGRKKVKSSPGPRKARGFHSPQQESRFNDNHNNSSNRHPRHSKAPPLILSRPILSSQFPLHYNEMVADKQHKFTMEFDDLRNIGQDLSKSEGRREDNKNKNRFGNILPFNETRVRLSGSPDYINANYINGFNKPQEYIATQGPMSNTVHEFWRMVWEKECPAIVMLVRCIEGGKEKCDKYWPINSDPTVFGKVIVTKLAEHTHDTWAVRDFRLKVGSEERLIRQYHFISWPTHSTPRVSRPTLNFVKNIREELESPKLSGPLVVHCGAGIGRTGVFIALDILLQELKADERTVDVFAVVAKMRRERCSLVQSLVQYIFLHRALADFLQGQGHGVEVSSIERSDAGSIQSDEIEQMSNTSL</sequence>
<dbReference type="Pfam" id="PF00041">
    <property type="entry name" value="fn3"/>
    <property type="match status" value="4"/>
</dbReference>
<dbReference type="OrthoDB" id="10041264at2759"/>
<dbReference type="Pfam" id="PF18861">
    <property type="entry name" value="PTP_tm"/>
    <property type="match status" value="1"/>
</dbReference>
<feature type="domain" description="Fibronectin type-III" evidence="17">
    <location>
        <begin position="4194"/>
        <end position="4285"/>
    </location>
</feature>
<dbReference type="InParanoid" id="A0A7M7N3W4"/>
<feature type="compositionally biased region" description="Basic residues" evidence="12">
    <location>
        <begin position="4571"/>
        <end position="4586"/>
    </location>
</feature>
<evidence type="ECO:0000259" key="15">
    <source>
        <dbReference type="PROSITE" id="PS50055"/>
    </source>
</evidence>
<evidence type="ECO:0000256" key="7">
    <source>
        <dbReference type="ARBA" id="ARBA00022912"/>
    </source>
</evidence>
<reference evidence="19" key="1">
    <citation type="submission" date="2015-02" db="EMBL/GenBank/DDBJ databases">
        <title>Genome sequencing for Strongylocentrotus purpuratus.</title>
        <authorList>
            <person name="Murali S."/>
            <person name="Liu Y."/>
            <person name="Vee V."/>
            <person name="English A."/>
            <person name="Wang M."/>
            <person name="Skinner E."/>
            <person name="Han Y."/>
            <person name="Muzny D.M."/>
            <person name="Worley K.C."/>
            <person name="Gibbs R.A."/>
        </authorList>
    </citation>
    <scope>NUCLEOTIDE SEQUENCE</scope>
</reference>
<dbReference type="SMART" id="SM00404">
    <property type="entry name" value="PTPc_motif"/>
    <property type="match status" value="1"/>
</dbReference>
<dbReference type="InterPro" id="IPR000387">
    <property type="entry name" value="Tyr_Pase_dom"/>
</dbReference>
<dbReference type="KEGG" id="spu:590964"/>
<dbReference type="InterPro" id="IPR000242">
    <property type="entry name" value="PTP_cat"/>
</dbReference>
<accession>A0A7M7N3W4</accession>
<evidence type="ECO:0000256" key="5">
    <source>
        <dbReference type="ARBA" id="ARBA00022737"/>
    </source>
</evidence>
<evidence type="ECO:0000313" key="18">
    <source>
        <dbReference type="EnsemblMetazoa" id="XP_030829699"/>
    </source>
</evidence>
<dbReference type="PROSITE" id="PS50056">
    <property type="entry name" value="TYR_PHOSPHATASE_2"/>
    <property type="match status" value="1"/>
</dbReference>
<reference evidence="18" key="2">
    <citation type="submission" date="2021-01" db="UniProtKB">
        <authorList>
            <consortium name="EnsemblMetazoa"/>
        </authorList>
    </citation>
    <scope>IDENTIFICATION</scope>
</reference>
<protein>
    <recommendedName>
        <fullName evidence="2">protein-tyrosine-phosphatase</fullName>
        <ecNumber evidence="2">3.1.3.48</ecNumber>
    </recommendedName>
</protein>
<dbReference type="Pfam" id="PF00102">
    <property type="entry name" value="Y_phosphatase"/>
    <property type="match status" value="1"/>
</dbReference>
<evidence type="ECO:0000256" key="6">
    <source>
        <dbReference type="ARBA" id="ARBA00022801"/>
    </source>
</evidence>
<evidence type="ECO:0000313" key="19">
    <source>
        <dbReference type="Proteomes" id="UP000007110"/>
    </source>
</evidence>
<feature type="compositionally biased region" description="Polar residues" evidence="12">
    <location>
        <begin position="4914"/>
        <end position="4929"/>
    </location>
</feature>
<feature type="domain" description="Tyrosine specific protein phosphatases" evidence="16">
    <location>
        <begin position="4812"/>
        <end position="4886"/>
    </location>
</feature>
<dbReference type="GO" id="GO:0004725">
    <property type="term" value="F:protein tyrosine phosphatase activity"/>
    <property type="evidence" value="ECO:0007669"/>
    <property type="project" value="UniProtKB-EC"/>
</dbReference>
<keyword evidence="9 13" id="KW-0472">Membrane</keyword>
<dbReference type="InterPro" id="IPR013783">
    <property type="entry name" value="Ig-like_fold"/>
</dbReference>
<dbReference type="PANTHER" id="PTHR46957:SF3">
    <property type="entry name" value="CYTOKINE RECEPTOR"/>
    <property type="match status" value="1"/>
</dbReference>
<dbReference type="GeneID" id="590964"/>
<dbReference type="GO" id="GO:0016020">
    <property type="term" value="C:membrane"/>
    <property type="evidence" value="ECO:0007669"/>
    <property type="project" value="UniProtKB-SubCell"/>
</dbReference>
<evidence type="ECO:0000256" key="9">
    <source>
        <dbReference type="ARBA" id="ARBA00023136"/>
    </source>
</evidence>
<dbReference type="InterPro" id="IPR036116">
    <property type="entry name" value="FN3_sf"/>
</dbReference>
<dbReference type="InterPro" id="IPR003961">
    <property type="entry name" value="FN3_dom"/>
</dbReference>
<comment type="catalytic activity">
    <reaction evidence="11">
        <text>O-phospho-L-tyrosyl-[protein] + H2O = L-tyrosyl-[protein] + phosphate</text>
        <dbReference type="Rhea" id="RHEA:10684"/>
        <dbReference type="Rhea" id="RHEA-COMP:10136"/>
        <dbReference type="Rhea" id="RHEA-COMP:20101"/>
        <dbReference type="ChEBI" id="CHEBI:15377"/>
        <dbReference type="ChEBI" id="CHEBI:43474"/>
        <dbReference type="ChEBI" id="CHEBI:46858"/>
        <dbReference type="ChEBI" id="CHEBI:61978"/>
        <dbReference type="EC" id="3.1.3.48"/>
    </reaction>
</comment>
<keyword evidence="5" id="KW-0677">Repeat</keyword>
<dbReference type="Gene3D" id="3.90.190.10">
    <property type="entry name" value="Protein tyrosine phosphatase superfamily"/>
    <property type="match status" value="1"/>
</dbReference>